<protein>
    <recommendedName>
        <fullName evidence="3">UDP-N-acetylglucosamine kinase</fullName>
    </recommendedName>
</protein>
<accession>A0A2H0TZ87</accession>
<dbReference type="AlphaFoldDB" id="A0A2H0TZ87"/>
<organism evidence="1 2">
    <name type="scientific">Candidatus Magasanikbacteria bacterium CG10_big_fil_rev_8_21_14_0_10_36_16</name>
    <dbReference type="NCBI Taxonomy" id="1974645"/>
    <lineage>
        <taxon>Bacteria</taxon>
        <taxon>Candidatus Magasanikiibacteriota</taxon>
    </lineage>
</organism>
<dbReference type="InterPro" id="IPR027417">
    <property type="entry name" value="P-loop_NTPase"/>
</dbReference>
<dbReference type="Proteomes" id="UP000230852">
    <property type="component" value="Unassembled WGS sequence"/>
</dbReference>
<dbReference type="SUPFAM" id="SSF52540">
    <property type="entry name" value="P-loop containing nucleoside triphosphate hydrolases"/>
    <property type="match status" value="1"/>
</dbReference>
<dbReference type="EMBL" id="PFBU01000019">
    <property type="protein sequence ID" value="PIR78534.1"/>
    <property type="molecule type" value="Genomic_DNA"/>
</dbReference>
<name>A0A2H0TZ87_9BACT</name>
<sequence>MKKIFITESAVGNNLSDTNLKKITKIYEGKIKLPKEIPAKQILLCPIGLVGAGKTTVVKPISKKLHLLRISGDEIRHVLRDNGFNYLRTLEIGQLLIKKYINKKYSVTIDSDCIASEVRNFIKKITKEKNLKTFWIHVKPPEKFIINKLKSFGKTWLFDSGLQAIKVYKRRKPLHKEYLKLIKFDYTFDTSKENLKEQINKFINIVKNV</sequence>
<gene>
    <name evidence="1" type="ORF">COU28_01105</name>
</gene>
<evidence type="ECO:0000313" key="2">
    <source>
        <dbReference type="Proteomes" id="UP000230852"/>
    </source>
</evidence>
<proteinExistence type="predicted"/>
<evidence type="ECO:0000313" key="1">
    <source>
        <dbReference type="EMBL" id="PIR78534.1"/>
    </source>
</evidence>
<comment type="caution">
    <text evidence="1">The sequence shown here is derived from an EMBL/GenBank/DDBJ whole genome shotgun (WGS) entry which is preliminary data.</text>
</comment>
<evidence type="ECO:0008006" key="3">
    <source>
        <dbReference type="Google" id="ProtNLM"/>
    </source>
</evidence>
<reference evidence="2" key="1">
    <citation type="submission" date="2017-09" db="EMBL/GenBank/DDBJ databases">
        <title>Depth-based differentiation of microbial function through sediment-hosted aquifers and enrichment of novel symbionts in the deep terrestrial subsurface.</title>
        <authorList>
            <person name="Probst A.J."/>
            <person name="Ladd B."/>
            <person name="Jarett J.K."/>
            <person name="Geller-Mcgrath D.E."/>
            <person name="Sieber C.M.K."/>
            <person name="Emerson J.B."/>
            <person name="Anantharaman K."/>
            <person name="Thomas B.C."/>
            <person name="Malmstrom R."/>
            <person name="Stieglmeier M."/>
            <person name="Klingl A."/>
            <person name="Woyke T."/>
            <person name="Ryan C.M."/>
            <person name="Banfield J.F."/>
        </authorList>
    </citation>
    <scope>NUCLEOTIDE SEQUENCE [LARGE SCALE GENOMIC DNA]</scope>
</reference>
<dbReference type="Gene3D" id="3.40.50.300">
    <property type="entry name" value="P-loop containing nucleotide triphosphate hydrolases"/>
    <property type="match status" value="1"/>
</dbReference>